<reference evidence="3" key="3">
    <citation type="submission" date="2024-02" db="UniProtKB">
        <authorList>
            <consortium name="WormBaseParasite"/>
        </authorList>
    </citation>
    <scope>IDENTIFICATION</scope>
    <source>
        <strain evidence="3">pt0022</strain>
    </source>
</reference>
<organism evidence="2 3">
    <name type="scientific">Wuchereria bancrofti</name>
    <dbReference type="NCBI Taxonomy" id="6293"/>
    <lineage>
        <taxon>Eukaryota</taxon>
        <taxon>Metazoa</taxon>
        <taxon>Ecdysozoa</taxon>
        <taxon>Nematoda</taxon>
        <taxon>Chromadorea</taxon>
        <taxon>Rhabditida</taxon>
        <taxon>Spirurina</taxon>
        <taxon>Spiruromorpha</taxon>
        <taxon>Filarioidea</taxon>
        <taxon>Onchocercidae</taxon>
        <taxon>Wuchereria</taxon>
    </lineage>
</organism>
<evidence type="ECO:0000256" key="1">
    <source>
        <dbReference type="SAM" id="SignalP"/>
    </source>
</evidence>
<protein>
    <submittedName>
        <fullName evidence="3">Uncharacterized protein</fullName>
    </submittedName>
</protein>
<reference evidence="2" key="2">
    <citation type="journal article" date="2016" name="Mol. Ecol.">
        <title>Population genomics of the filarial nematode parasite Wuchereria bancrofti from mosquitoes.</title>
        <authorList>
            <person name="Small S.T."/>
            <person name="Reimer L.J."/>
            <person name="Tisch D.J."/>
            <person name="King C.L."/>
            <person name="Christensen B.M."/>
            <person name="Siba P.M."/>
            <person name="Kazura J.W."/>
            <person name="Serre D."/>
            <person name="Zimmerman P.A."/>
        </authorList>
    </citation>
    <scope>NUCLEOTIDE SEQUENCE</scope>
    <source>
        <strain evidence="2">pt0022</strain>
    </source>
</reference>
<name>A0AAF5Q2Y7_WUCBA</name>
<accession>A0AAF5Q2Y7</accession>
<feature type="chain" id="PRO_5042037965" evidence="1">
    <location>
        <begin position="20"/>
        <end position="42"/>
    </location>
</feature>
<evidence type="ECO:0000313" key="2">
    <source>
        <dbReference type="Proteomes" id="UP000093561"/>
    </source>
</evidence>
<evidence type="ECO:0000313" key="3">
    <source>
        <dbReference type="WBParaSite" id="mrna-Wban_09267"/>
    </source>
</evidence>
<reference evidence="2" key="1">
    <citation type="submission" date="2015-03" db="EMBL/GenBank/DDBJ databases">
        <title>Wuchereria bancrofti Genome Sequencing Papua New Guinea Strain.</title>
        <authorList>
            <person name="Small S.T."/>
            <person name="Serre D."/>
            <person name="Zimmerman P.A."/>
        </authorList>
    </citation>
    <scope>NUCLEOTIDE SEQUENCE [LARGE SCALE GENOMIC DNA]</scope>
    <source>
        <strain evidence="2">pt0022</strain>
    </source>
</reference>
<sequence length="42" mass="4384">MISSAVLVLDLSIYSDVATVTASATVDDTGCLTLSADSDIWY</sequence>
<keyword evidence="1" id="KW-0732">Signal</keyword>
<proteinExistence type="predicted"/>
<feature type="signal peptide" evidence="1">
    <location>
        <begin position="1"/>
        <end position="19"/>
    </location>
</feature>
<dbReference type="AlphaFoldDB" id="A0AAF5Q2Y7"/>
<dbReference type="WBParaSite" id="mrna-Wban_09267">
    <property type="protein sequence ID" value="mrna-Wban_09267"/>
    <property type="gene ID" value="Wban_09267"/>
</dbReference>
<dbReference type="Proteomes" id="UP000093561">
    <property type="component" value="Unassembled WGS sequence"/>
</dbReference>